<protein>
    <submittedName>
        <fullName evidence="1">Uncharacterized protein</fullName>
    </submittedName>
</protein>
<dbReference type="PANTHER" id="PTHR11439">
    <property type="entry name" value="GAG-POL-RELATED RETROTRANSPOSON"/>
    <property type="match status" value="1"/>
</dbReference>
<comment type="caution">
    <text evidence="1">The sequence shown here is derived from an EMBL/GenBank/DDBJ whole genome shotgun (WGS) entry which is preliminary data.</text>
</comment>
<organism evidence="1 2">
    <name type="scientific">Cuscuta epithymum</name>
    <dbReference type="NCBI Taxonomy" id="186058"/>
    <lineage>
        <taxon>Eukaryota</taxon>
        <taxon>Viridiplantae</taxon>
        <taxon>Streptophyta</taxon>
        <taxon>Embryophyta</taxon>
        <taxon>Tracheophyta</taxon>
        <taxon>Spermatophyta</taxon>
        <taxon>Magnoliopsida</taxon>
        <taxon>eudicotyledons</taxon>
        <taxon>Gunneridae</taxon>
        <taxon>Pentapetalae</taxon>
        <taxon>asterids</taxon>
        <taxon>lamiids</taxon>
        <taxon>Solanales</taxon>
        <taxon>Convolvulaceae</taxon>
        <taxon>Cuscuteae</taxon>
        <taxon>Cuscuta</taxon>
        <taxon>Cuscuta subgen. Cuscuta</taxon>
    </lineage>
</organism>
<dbReference type="Proteomes" id="UP001152523">
    <property type="component" value="Unassembled WGS sequence"/>
</dbReference>
<dbReference type="CDD" id="cd09272">
    <property type="entry name" value="RNase_HI_RT_Ty1"/>
    <property type="match status" value="1"/>
</dbReference>
<evidence type="ECO:0000313" key="2">
    <source>
        <dbReference type="Proteomes" id="UP001152523"/>
    </source>
</evidence>
<gene>
    <name evidence="1" type="ORF">CEPIT_LOCUS15185</name>
</gene>
<accession>A0AAV0DFU0</accession>
<evidence type="ECO:0000313" key="1">
    <source>
        <dbReference type="EMBL" id="CAH9100076.1"/>
    </source>
</evidence>
<reference evidence="1" key="1">
    <citation type="submission" date="2022-07" db="EMBL/GenBank/DDBJ databases">
        <authorList>
            <person name="Macas J."/>
            <person name="Novak P."/>
            <person name="Neumann P."/>
        </authorList>
    </citation>
    <scope>NUCLEOTIDE SEQUENCE</scope>
</reference>
<dbReference type="EMBL" id="CAMAPF010000107">
    <property type="protein sequence ID" value="CAH9100076.1"/>
    <property type="molecule type" value="Genomic_DNA"/>
</dbReference>
<dbReference type="AlphaFoldDB" id="A0AAV0DFU0"/>
<dbReference type="PANTHER" id="PTHR11439:SF463">
    <property type="entry name" value="REVERSE TRANSCRIPTASE TY1_COPIA-TYPE DOMAIN-CONTAINING PROTEIN"/>
    <property type="match status" value="1"/>
</dbReference>
<keyword evidence="2" id="KW-1185">Reference proteome</keyword>
<name>A0AAV0DFU0_9ASTE</name>
<sequence>MGVLQLGGRLVSWFSKKQNSISTSTAEAEYIAAGSCCAQLLWMKQQLKDYGVQTKEIKLLCDNTSAIAITQNPVLHSRTKHIEIRHHFIRDHVEKKHISIEHVPTEDQLADILTKPLSEARFNKLREELGMMDDLPRDA</sequence>
<proteinExistence type="predicted"/>